<comment type="caution">
    <text evidence="3">The sequence shown here is derived from an EMBL/GenBank/DDBJ whole genome shotgun (WGS) entry which is preliminary data.</text>
</comment>
<dbReference type="Pfam" id="PF03184">
    <property type="entry name" value="DDE_1"/>
    <property type="match status" value="1"/>
</dbReference>
<dbReference type="GO" id="GO:0003676">
    <property type="term" value="F:nucleic acid binding"/>
    <property type="evidence" value="ECO:0007669"/>
    <property type="project" value="InterPro"/>
</dbReference>
<dbReference type="AlphaFoldDB" id="A0AAV1IZG9"/>
<organism evidence="3 4">
    <name type="scientific">Leptosia nina</name>
    <dbReference type="NCBI Taxonomy" id="320188"/>
    <lineage>
        <taxon>Eukaryota</taxon>
        <taxon>Metazoa</taxon>
        <taxon>Ecdysozoa</taxon>
        <taxon>Arthropoda</taxon>
        <taxon>Hexapoda</taxon>
        <taxon>Insecta</taxon>
        <taxon>Pterygota</taxon>
        <taxon>Neoptera</taxon>
        <taxon>Endopterygota</taxon>
        <taxon>Lepidoptera</taxon>
        <taxon>Glossata</taxon>
        <taxon>Ditrysia</taxon>
        <taxon>Papilionoidea</taxon>
        <taxon>Pieridae</taxon>
        <taxon>Pierinae</taxon>
        <taxon>Leptosia</taxon>
    </lineage>
</organism>
<protein>
    <recommendedName>
        <fullName evidence="2">DDE-1 domain-containing protein</fullName>
    </recommendedName>
</protein>
<feature type="region of interest" description="Disordered" evidence="1">
    <location>
        <begin position="1"/>
        <end position="21"/>
    </location>
</feature>
<feature type="domain" description="DDE-1" evidence="2">
    <location>
        <begin position="47"/>
        <end position="111"/>
    </location>
</feature>
<proteinExistence type="predicted"/>
<reference evidence="3 4" key="1">
    <citation type="submission" date="2023-11" db="EMBL/GenBank/DDBJ databases">
        <authorList>
            <person name="Okamura Y."/>
        </authorList>
    </citation>
    <scope>NUCLEOTIDE SEQUENCE [LARGE SCALE GENOMIC DNA]</scope>
</reference>
<dbReference type="InterPro" id="IPR004875">
    <property type="entry name" value="DDE_SF_endonuclease_dom"/>
</dbReference>
<evidence type="ECO:0000259" key="2">
    <source>
        <dbReference type="Pfam" id="PF03184"/>
    </source>
</evidence>
<feature type="compositionally biased region" description="Polar residues" evidence="1">
    <location>
        <begin position="1"/>
        <end position="15"/>
    </location>
</feature>
<keyword evidence="4" id="KW-1185">Reference proteome</keyword>
<accession>A0AAV1IZG9</accession>
<dbReference type="EMBL" id="CAVLEF010000003">
    <property type="protein sequence ID" value="CAK1542640.1"/>
    <property type="molecule type" value="Genomic_DNA"/>
</dbReference>
<evidence type="ECO:0000256" key="1">
    <source>
        <dbReference type="SAM" id="MobiDB-lite"/>
    </source>
</evidence>
<gene>
    <name evidence="3" type="ORF">LNINA_LOCUS2517</name>
</gene>
<evidence type="ECO:0000313" key="4">
    <source>
        <dbReference type="Proteomes" id="UP001497472"/>
    </source>
</evidence>
<dbReference type="Proteomes" id="UP001497472">
    <property type="component" value="Unassembled WGS sequence"/>
</dbReference>
<name>A0AAV1IZG9_9NEOP</name>
<sequence length="136" mass="15988">MSSNNTVHSCQQDNEQGIPIIDRHPPKRLRRVVFELAPYKQANFEEDGHKSHLSYQCSQFYHEKGIVLIPLFPNATHLLQLLDVAVFKPLKVAWRKRVHMWRIEKIQSEEGHALKKKDFAILLKEVMEESLTLLYQ</sequence>
<evidence type="ECO:0000313" key="3">
    <source>
        <dbReference type="EMBL" id="CAK1542640.1"/>
    </source>
</evidence>